<organism evidence="1 2">
    <name type="scientific">Atta colombica</name>
    <dbReference type="NCBI Taxonomy" id="520822"/>
    <lineage>
        <taxon>Eukaryota</taxon>
        <taxon>Metazoa</taxon>
        <taxon>Ecdysozoa</taxon>
        <taxon>Arthropoda</taxon>
        <taxon>Hexapoda</taxon>
        <taxon>Insecta</taxon>
        <taxon>Pterygota</taxon>
        <taxon>Neoptera</taxon>
        <taxon>Endopterygota</taxon>
        <taxon>Hymenoptera</taxon>
        <taxon>Apocrita</taxon>
        <taxon>Aculeata</taxon>
        <taxon>Formicoidea</taxon>
        <taxon>Formicidae</taxon>
        <taxon>Myrmicinae</taxon>
        <taxon>Atta</taxon>
    </lineage>
</organism>
<protein>
    <submittedName>
        <fullName evidence="1">Uncharacterized protein</fullName>
    </submittedName>
</protein>
<evidence type="ECO:0000313" key="1">
    <source>
        <dbReference type="EMBL" id="KYM92336.1"/>
    </source>
</evidence>
<keyword evidence="2" id="KW-1185">Reference proteome</keyword>
<evidence type="ECO:0000313" key="2">
    <source>
        <dbReference type="Proteomes" id="UP000078540"/>
    </source>
</evidence>
<gene>
    <name evidence="1" type="ORF">ALC53_00791</name>
</gene>
<accession>A0A195BWJ6</accession>
<name>A0A195BWJ6_9HYME</name>
<dbReference type="Proteomes" id="UP000078540">
    <property type="component" value="Unassembled WGS sequence"/>
</dbReference>
<proteinExistence type="predicted"/>
<reference evidence="1 2" key="1">
    <citation type="submission" date="2015-09" db="EMBL/GenBank/DDBJ databases">
        <title>Atta colombica WGS genome.</title>
        <authorList>
            <person name="Nygaard S."/>
            <person name="Hu H."/>
            <person name="Boomsma J."/>
            <person name="Zhang G."/>
        </authorList>
    </citation>
    <scope>NUCLEOTIDE SEQUENCE [LARGE SCALE GENOMIC DNA]</scope>
    <source>
        <strain evidence="1">Treedump-2</strain>
        <tissue evidence="1">Whole body</tissue>
    </source>
</reference>
<dbReference type="AlphaFoldDB" id="A0A195BWJ6"/>
<sequence>MFTHTNMILRRALFLNNIRRLTCQWRRMSFHTHYRYTHRPSLYRQNTFIFIRYELHVVHCDDEPQCVDCILLRTDIQRANGGFVTTRTMSKMDKKQEIAV</sequence>
<dbReference type="EMBL" id="KQ976401">
    <property type="protein sequence ID" value="KYM92336.1"/>
    <property type="molecule type" value="Genomic_DNA"/>
</dbReference>